<dbReference type="GeneID" id="25144636"/>
<evidence type="ECO:0000256" key="1">
    <source>
        <dbReference type="ARBA" id="ARBA00010817"/>
    </source>
</evidence>
<dbReference type="GO" id="GO:0032993">
    <property type="term" value="C:protein-DNA complex"/>
    <property type="evidence" value="ECO:0007669"/>
    <property type="project" value="TreeGrafter"/>
</dbReference>
<keyword evidence="3" id="KW-0234">DNA repair</keyword>
<dbReference type="Proteomes" id="UP000019024">
    <property type="component" value="Chromosome"/>
</dbReference>
<dbReference type="InterPro" id="IPR003265">
    <property type="entry name" value="HhH-GPD_domain"/>
</dbReference>
<dbReference type="CDD" id="cd00056">
    <property type="entry name" value="ENDO3c"/>
    <property type="match status" value="1"/>
</dbReference>
<feature type="domain" description="HhH-GPD" evidence="4">
    <location>
        <begin position="41"/>
        <end position="194"/>
    </location>
</feature>
<dbReference type="SUPFAM" id="SSF48150">
    <property type="entry name" value="DNA-glycosylase"/>
    <property type="match status" value="1"/>
</dbReference>
<dbReference type="Gene3D" id="1.10.1670.40">
    <property type="match status" value="1"/>
</dbReference>
<sequence length="197" mass="22908">MMEQAERVLRQDPVMADLVDRYDPYVEPDWTAYERLCISIINQQLSTASAAAVRERVFEHFDGELTPARVLAADETPLREAGLSRMKVEYLQNAARAFQENDYTRAGLEDHSTEEVRARLTEIKGVGEWTARMYLLFVLERPDILPLGDLAVRRGIEQLYGDGEELSRDEMREIAERWRPYRSVATRYIWAEYESDV</sequence>
<evidence type="ECO:0000256" key="2">
    <source>
        <dbReference type="ARBA" id="ARBA00022763"/>
    </source>
</evidence>
<dbReference type="InterPro" id="IPR051912">
    <property type="entry name" value="Alkylbase_DNA_Glycosylase/TA"/>
</dbReference>
<evidence type="ECO:0000313" key="6">
    <source>
        <dbReference type="Proteomes" id="UP000019024"/>
    </source>
</evidence>
<dbReference type="GO" id="GO:0006285">
    <property type="term" value="P:base-excision repair, AP site formation"/>
    <property type="evidence" value="ECO:0007669"/>
    <property type="project" value="TreeGrafter"/>
</dbReference>
<dbReference type="RefSeq" id="WP_049952206.1">
    <property type="nucleotide sequence ID" value="NZ_CP007055.1"/>
</dbReference>
<protein>
    <submittedName>
        <fullName evidence="5">3-methyladenine DNA glycosylase</fullName>
    </submittedName>
</protein>
<accession>W0JJU3</accession>
<dbReference type="HOGENOM" id="CLU_000445_72_5_2"/>
<dbReference type="FunFam" id="1.10.340.30:FF:000004">
    <property type="entry name" value="DNA-3-methyladenine glycosylase II"/>
    <property type="match status" value="1"/>
</dbReference>
<dbReference type="GO" id="GO:0008725">
    <property type="term" value="F:DNA-3-methyladenine glycosylase activity"/>
    <property type="evidence" value="ECO:0007669"/>
    <property type="project" value="TreeGrafter"/>
</dbReference>
<dbReference type="GO" id="GO:0006307">
    <property type="term" value="P:DNA alkylation repair"/>
    <property type="evidence" value="ECO:0007669"/>
    <property type="project" value="TreeGrafter"/>
</dbReference>
<dbReference type="PANTHER" id="PTHR43003:SF5">
    <property type="entry name" value="DNA-3-METHYLADENINE GLYCOSYLASE"/>
    <property type="match status" value="1"/>
</dbReference>
<keyword evidence="6" id="KW-1185">Reference proteome</keyword>
<evidence type="ECO:0000256" key="3">
    <source>
        <dbReference type="ARBA" id="ARBA00023204"/>
    </source>
</evidence>
<dbReference type="AlphaFoldDB" id="W0JJU3"/>
<gene>
    <name evidence="5" type="ORF">HALLA_09120</name>
</gene>
<dbReference type="Gene3D" id="1.10.340.30">
    <property type="entry name" value="Hypothetical protein, domain 2"/>
    <property type="match status" value="1"/>
</dbReference>
<dbReference type="SMART" id="SM00478">
    <property type="entry name" value="ENDO3c"/>
    <property type="match status" value="1"/>
</dbReference>
<dbReference type="PATRIC" id="fig|797299.3.peg.867"/>
<dbReference type="InterPro" id="IPR011257">
    <property type="entry name" value="DNA_glycosylase"/>
</dbReference>
<keyword evidence="2" id="KW-0227">DNA damage</keyword>
<evidence type="ECO:0000259" key="4">
    <source>
        <dbReference type="SMART" id="SM00478"/>
    </source>
</evidence>
<dbReference type="PANTHER" id="PTHR43003">
    <property type="entry name" value="DNA-3-METHYLADENINE GLYCOSYLASE"/>
    <property type="match status" value="1"/>
</dbReference>
<dbReference type="GO" id="GO:0032131">
    <property type="term" value="F:alkylated DNA binding"/>
    <property type="evidence" value="ECO:0007669"/>
    <property type="project" value="TreeGrafter"/>
</dbReference>
<name>W0JJU3_9EURY</name>
<dbReference type="Pfam" id="PF00730">
    <property type="entry name" value="HhH-GPD"/>
    <property type="match status" value="1"/>
</dbReference>
<dbReference type="eggNOG" id="arCOG00464">
    <property type="taxonomic scope" value="Archaea"/>
</dbReference>
<dbReference type="OrthoDB" id="8200at2157"/>
<comment type="similarity">
    <text evidence="1">Belongs to the alkylbase DNA glycosidase AlkA family.</text>
</comment>
<reference evidence="5 6" key="1">
    <citation type="submission" date="2014-01" db="EMBL/GenBank/DDBJ databases">
        <authorList>
            <consortium name="DOE Joint Genome Institute"/>
            <person name="Anderson I."/>
            <person name="Huntemann M."/>
            <person name="Han J."/>
            <person name="Chen A."/>
            <person name="Kyrpides N."/>
            <person name="Mavromatis K."/>
            <person name="Markowitz V."/>
            <person name="Palaniappan K."/>
            <person name="Ivanova N."/>
            <person name="Schaumberg A."/>
            <person name="Pati A."/>
            <person name="Liolios K."/>
            <person name="Nordberg H.P."/>
            <person name="Cantor M.N."/>
            <person name="Hua S.X."/>
            <person name="Woyke T."/>
        </authorList>
    </citation>
    <scope>NUCLEOTIDE SEQUENCE [LARGE SCALE GENOMIC DNA]</scope>
    <source>
        <strain evidence="5 6">XH-48</strain>
    </source>
</reference>
<dbReference type="GO" id="GO:0043916">
    <property type="term" value="F:DNA-7-methylguanine glycosylase activity"/>
    <property type="evidence" value="ECO:0007669"/>
    <property type="project" value="TreeGrafter"/>
</dbReference>
<proteinExistence type="inferred from homology"/>
<dbReference type="KEGG" id="hlr:HALLA_09120"/>
<organism evidence="5 6">
    <name type="scientific">Halostagnicola larsenii XH-48</name>
    <dbReference type="NCBI Taxonomy" id="797299"/>
    <lineage>
        <taxon>Archaea</taxon>
        <taxon>Methanobacteriati</taxon>
        <taxon>Methanobacteriota</taxon>
        <taxon>Stenosarchaea group</taxon>
        <taxon>Halobacteria</taxon>
        <taxon>Halobacteriales</taxon>
        <taxon>Natrialbaceae</taxon>
        <taxon>Halostagnicola</taxon>
    </lineage>
</organism>
<dbReference type="EMBL" id="CP007055">
    <property type="protein sequence ID" value="AHF99010.1"/>
    <property type="molecule type" value="Genomic_DNA"/>
</dbReference>
<dbReference type="STRING" id="797299.HALLA_09120"/>
<evidence type="ECO:0000313" key="5">
    <source>
        <dbReference type="EMBL" id="AHF99010.1"/>
    </source>
</evidence>